<dbReference type="InterPro" id="IPR051199">
    <property type="entry name" value="LPS_LOS_Heptosyltrfase"/>
</dbReference>
<evidence type="ECO:0000313" key="3">
    <source>
        <dbReference type="EMBL" id="MDM8562667.1"/>
    </source>
</evidence>
<name>A0ABT7VSX4_9GAMM</name>
<dbReference type="PANTHER" id="PTHR30160">
    <property type="entry name" value="TETRAACYLDISACCHARIDE 4'-KINASE-RELATED"/>
    <property type="match status" value="1"/>
</dbReference>
<accession>A0ABT7VSX4</accession>
<evidence type="ECO:0000256" key="2">
    <source>
        <dbReference type="ARBA" id="ARBA00022679"/>
    </source>
</evidence>
<organism evidence="3 4">
    <name type="scientific">Candidatus Marithioploca araucensis</name>
    <dbReference type="NCBI Taxonomy" id="70273"/>
    <lineage>
        <taxon>Bacteria</taxon>
        <taxon>Pseudomonadati</taxon>
        <taxon>Pseudomonadota</taxon>
        <taxon>Gammaproteobacteria</taxon>
        <taxon>Thiotrichales</taxon>
        <taxon>Thiotrichaceae</taxon>
        <taxon>Candidatus Marithioploca</taxon>
    </lineage>
</organism>
<keyword evidence="1 3" id="KW-0328">Glycosyltransferase</keyword>
<dbReference type="EMBL" id="JAUCGM010000243">
    <property type="protein sequence ID" value="MDM8562667.1"/>
    <property type="molecule type" value="Genomic_DNA"/>
</dbReference>
<proteinExistence type="predicted"/>
<keyword evidence="4" id="KW-1185">Reference proteome</keyword>
<dbReference type="EC" id="2.4.-.-" evidence="3"/>
<protein>
    <submittedName>
        <fullName evidence="3">Glycosyltransferase family 9 protein</fullName>
        <ecNumber evidence="3">2.4.-.-</ecNumber>
    </submittedName>
</protein>
<dbReference type="CDD" id="cd03789">
    <property type="entry name" value="GT9_LPS_heptosyltransferase"/>
    <property type="match status" value="1"/>
</dbReference>
<dbReference type="Proteomes" id="UP001171945">
    <property type="component" value="Unassembled WGS sequence"/>
</dbReference>
<sequence length="228" mass="25975">ELVIPQPLDFIDKLDNLLPFAWHKQPFAVLHLLPMWHYKRWRLRGWEQLVHYLIEAGLRVVLTGGDSQEETAYLRKALSKLPNTVINLAGQLRFCDVAQLIRASTIYIGPDTAVTHLAAATGVPTIALYGPTNPLKWAPWPFGYAENKTPFKQRGRENESQKVGNVFIVQGKGACVPCHQEGCERHKQSYSRCLEELDSALVIEAVKVFLNQKFFEQDSSLKFFEEKL</sequence>
<dbReference type="InterPro" id="IPR002201">
    <property type="entry name" value="Glyco_trans_9"/>
</dbReference>
<feature type="non-terminal residue" evidence="3">
    <location>
        <position position="1"/>
    </location>
</feature>
<evidence type="ECO:0000313" key="4">
    <source>
        <dbReference type="Proteomes" id="UP001171945"/>
    </source>
</evidence>
<gene>
    <name evidence="3" type="ORF">QUF54_04860</name>
</gene>
<dbReference type="Gene3D" id="3.40.50.2000">
    <property type="entry name" value="Glycogen Phosphorylase B"/>
    <property type="match status" value="1"/>
</dbReference>
<keyword evidence="2 3" id="KW-0808">Transferase</keyword>
<evidence type="ECO:0000256" key="1">
    <source>
        <dbReference type="ARBA" id="ARBA00022676"/>
    </source>
</evidence>
<dbReference type="Pfam" id="PF01075">
    <property type="entry name" value="Glyco_transf_9"/>
    <property type="match status" value="1"/>
</dbReference>
<dbReference type="SUPFAM" id="SSF53756">
    <property type="entry name" value="UDP-Glycosyltransferase/glycogen phosphorylase"/>
    <property type="match status" value="1"/>
</dbReference>
<dbReference type="PANTHER" id="PTHR30160:SF1">
    <property type="entry name" value="LIPOPOLYSACCHARIDE 1,2-N-ACETYLGLUCOSAMINETRANSFERASE-RELATED"/>
    <property type="match status" value="1"/>
</dbReference>
<reference evidence="3" key="1">
    <citation type="submission" date="2023-06" db="EMBL/GenBank/DDBJ databases">
        <title>Uncultivated large filamentous bacteria from sulfidic sediments reveal new species and different genomic features in energy metabolism and defense.</title>
        <authorList>
            <person name="Fonseca A."/>
        </authorList>
    </citation>
    <scope>NUCLEOTIDE SEQUENCE</scope>
    <source>
        <strain evidence="3">HSG4</strain>
    </source>
</reference>
<dbReference type="GO" id="GO:0016757">
    <property type="term" value="F:glycosyltransferase activity"/>
    <property type="evidence" value="ECO:0007669"/>
    <property type="project" value="UniProtKB-KW"/>
</dbReference>
<comment type="caution">
    <text evidence="3">The sequence shown here is derived from an EMBL/GenBank/DDBJ whole genome shotgun (WGS) entry which is preliminary data.</text>
</comment>